<feature type="transmembrane region" description="Helical" evidence="2">
    <location>
        <begin position="86"/>
        <end position="105"/>
    </location>
</feature>
<dbReference type="OrthoDB" id="3744378at2"/>
<feature type="domain" description="EamA" evidence="3">
    <location>
        <begin position="5"/>
        <end position="127"/>
    </location>
</feature>
<organism evidence="4 5">
    <name type="scientific">Nocardioides caeni</name>
    <dbReference type="NCBI Taxonomy" id="574700"/>
    <lineage>
        <taxon>Bacteria</taxon>
        <taxon>Bacillati</taxon>
        <taxon>Actinomycetota</taxon>
        <taxon>Actinomycetes</taxon>
        <taxon>Propionibacteriales</taxon>
        <taxon>Nocardioidaceae</taxon>
        <taxon>Nocardioides</taxon>
    </lineage>
</organism>
<keyword evidence="2" id="KW-1133">Transmembrane helix</keyword>
<feature type="transmembrane region" description="Helical" evidence="2">
    <location>
        <begin position="257"/>
        <end position="273"/>
    </location>
</feature>
<evidence type="ECO:0000259" key="3">
    <source>
        <dbReference type="Pfam" id="PF00892"/>
    </source>
</evidence>
<feature type="transmembrane region" description="Helical" evidence="2">
    <location>
        <begin position="139"/>
        <end position="157"/>
    </location>
</feature>
<sequence>MGVTLVLWASAFVAIRHLGHEVTPGALSLGRLLIAALVLSALLARAPRNRFTRTEVVLLVCCGVAWFGIYNLALNDSERRIDAATAAMVVQVGPILIALLAGLFLGERLTGWLLLGMAVAFGGVVVIGVAMRGEGGSDLSGVLLALLAAATYAIGVVCQKVLLRRLSGLEVTCYACWIGALVCLPWAADLGDVVRHGSAETLLLVAYLGVFPTALAFSTWAYALRHTDAGKQSLTTFLVPVIAAGMAWVLLDEVPPPLAFAGGALCIAGVLLTRRKPRLPAAAA</sequence>
<accession>A0A4S8N7H7</accession>
<dbReference type="PANTHER" id="PTHR12715">
    <property type="entry name" value="TRANSPORTER, DRUG/METABOLITE EXPORTER FAMILY"/>
    <property type="match status" value="1"/>
</dbReference>
<dbReference type="Gene3D" id="1.10.3730.20">
    <property type="match status" value="1"/>
</dbReference>
<gene>
    <name evidence="4" type="ORF">E9934_12180</name>
</gene>
<evidence type="ECO:0000313" key="4">
    <source>
        <dbReference type="EMBL" id="THV12217.1"/>
    </source>
</evidence>
<feature type="transmembrane region" description="Helical" evidence="2">
    <location>
        <begin position="202"/>
        <end position="222"/>
    </location>
</feature>
<evidence type="ECO:0000313" key="5">
    <source>
        <dbReference type="Proteomes" id="UP000307087"/>
    </source>
</evidence>
<reference evidence="4 5" key="1">
    <citation type="journal article" date="2009" name="Int. J. Syst. Evol. Microbiol.">
        <title>Nocardioides caeni sp. nov., isolated from wastewater.</title>
        <authorList>
            <person name="Yoon J.H."/>
            <person name="Kang S.J."/>
            <person name="Park S."/>
            <person name="Kim W."/>
            <person name="Oh T.K."/>
        </authorList>
    </citation>
    <scope>NUCLEOTIDE SEQUENCE [LARGE SCALE GENOMIC DNA]</scope>
    <source>
        <strain evidence="4 5">DSM 23134</strain>
    </source>
</reference>
<feature type="transmembrane region" description="Helical" evidence="2">
    <location>
        <begin position="56"/>
        <end position="74"/>
    </location>
</feature>
<feature type="transmembrane region" description="Helical" evidence="2">
    <location>
        <begin position="234"/>
        <end position="251"/>
    </location>
</feature>
<proteinExistence type="inferred from homology"/>
<evidence type="ECO:0000256" key="1">
    <source>
        <dbReference type="ARBA" id="ARBA00007362"/>
    </source>
</evidence>
<dbReference type="Pfam" id="PF00892">
    <property type="entry name" value="EamA"/>
    <property type="match status" value="2"/>
</dbReference>
<feature type="domain" description="EamA" evidence="3">
    <location>
        <begin position="140"/>
        <end position="273"/>
    </location>
</feature>
<dbReference type="AlphaFoldDB" id="A0A4S8N7H7"/>
<keyword evidence="2" id="KW-0472">Membrane</keyword>
<keyword evidence="5" id="KW-1185">Reference proteome</keyword>
<evidence type="ECO:0000256" key="2">
    <source>
        <dbReference type="SAM" id="Phobius"/>
    </source>
</evidence>
<feature type="transmembrane region" description="Helical" evidence="2">
    <location>
        <begin position="112"/>
        <end position="133"/>
    </location>
</feature>
<dbReference type="Proteomes" id="UP000307087">
    <property type="component" value="Unassembled WGS sequence"/>
</dbReference>
<name>A0A4S8N7H7_9ACTN</name>
<comment type="similarity">
    <text evidence="1">Belongs to the EamA transporter family.</text>
</comment>
<comment type="caution">
    <text evidence="4">The sequence shown here is derived from an EMBL/GenBank/DDBJ whole genome shotgun (WGS) entry which is preliminary data.</text>
</comment>
<dbReference type="EMBL" id="STGW01000007">
    <property type="protein sequence ID" value="THV12217.1"/>
    <property type="molecule type" value="Genomic_DNA"/>
</dbReference>
<dbReference type="InterPro" id="IPR000620">
    <property type="entry name" value="EamA_dom"/>
</dbReference>
<dbReference type="InterPro" id="IPR052756">
    <property type="entry name" value="Alkyne_AA_exporter"/>
</dbReference>
<dbReference type="InterPro" id="IPR037185">
    <property type="entry name" value="EmrE-like"/>
</dbReference>
<dbReference type="GO" id="GO:0016020">
    <property type="term" value="C:membrane"/>
    <property type="evidence" value="ECO:0007669"/>
    <property type="project" value="InterPro"/>
</dbReference>
<protein>
    <submittedName>
        <fullName evidence="4">DMT family transporter</fullName>
    </submittedName>
</protein>
<dbReference type="PANTHER" id="PTHR12715:SF4">
    <property type="entry name" value="EAMA DOMAIN-CONTAINING PROTEIN"/>
    <property type="match status" value="1"/>
</dbReference>
<keyword evidence="2" id="KW-0812">Transmembrane</keyword>
<feature type="transmembrane region" description="Helical" evidence="2">
    <location>
        <begin position="169"/>
        <end position="187"/>
    </location>
</feature>
<feature type="transmembrane region" description="Helical" evidence="2">
    <location>
        <begin position="26"/>
        <end position="44"/>
    </location>
</feature>
<dbReference type="SUPFAM" id="SSF103481">
    <property type="entry name" value="Multidrug resistance efflux transporter EmrE"/>
    <property type="match status" value="2"/>
</dbReference>